<comment type="caution">
    <text evidence="3">The sequence shown here is derived from an EMBL/GenBank/DDBJ whole genome shotgun (WGS) entry which is preliminary data.</text>
</comment>
<dbReference type="Proteomes" id="UP000663870">
    <property type="component" value="Unassembled WGS sequence"/>
</dbReference>
<dbReference type="GO" id="GO:0005858">
    <property type="term" value="C:axonemal dynein complex"/>
    <property type="evidence" value="ECO:0007669"/>
    <property type="project" value="InterPro"/>
</dbReference>
<accession>A0A816EGR3</accession>
<organism evidence="3 4">
    <name type="scientific">Rotaria sordida</name>
    <dbReference type="NCBI Taxonomy" id="392033"/>
    <lineage>
        <taxon>Eukaryota</taxon>
        <taxon>Metazoa</taxon>
        <taxon>Spiralia</taxon>
        <taxon>Gnathifera</taxon>
        <taxon>Rotifera</taxon>
        <taxon>Eurotatoria</taxon>
        <taxon>Bdelloidea</taxon>
        <taxon>Philodinida</taxon>
        <taxon>Philodinidae</taxon>
        <taxon>Rotaria</taxon>
    </lineage>
</organism>
<feature type="domain" description="Dynein regulatory complex protein 1 C-terminal" evidence="1">
    <location>
        <begin position="1"/>
        <end position="60"/>
    </location>
</feature>
<dbReference type="PANTHER" id="PTHR21625:SF1">
    <property type="entry name" value="DYNEIN REGULATORY COMPLEX PROTEIN 1"/>
    <property type="match status" value="1"/>
</dbReference>
<evidence type="ECO:0000313" key="4">
    <source>
        <dbReference type="Proteomes" id="UP000663870"/>
    </source>
</evidence>
<dbReference type="Proteomes" id="UP000663854">
    <property type="component" value="Unassembled WGS sequence"/>
</dbReference>
<dbReference type="InterPro" id="IPR029440">
    <property type="entry name" value="DRC1_C"/>
</dbReference>
<feature type="non-terminal residue" evidence="3">
    <location>
        <position position="92"/>
    </location>
</feature>
<name>A0A816EGR3_9BILA</name>
<keyword evidence="4" id="KW-1185">Reference proteome</keyword>
<dbReference type="GO" id="GO:0070286">
    <property type="term" value="P:axonemal dynein complex assembly"/>
    <property type="evidence" value="ECO:0007669"/>
    <property type="project" value="InterPro"/>
</dbReference>
<protein>
    <recommendedName>
        <fullName evidence="1">Dynein regulatory complex protein 1 C-terminal domain-containing protein</fullName>
    </recommendedName>
</protein>
<gene>
    <name evidence="3" type="ORF">JXQ802_LOCUS54127</name>
    <name evidence="2" type="ORF">PYM288_LOCUS37707</name>
</gene>
<dbReference type="GO" id="GO:0060285">
    <property type="term" value="P:cilium-dependent cell motility"/>
    <property type="evidence" value="ECO:0007669"/>
    <property type="project" value="TreeGrafter"/>
</dbReference>
<dbReference type="PANTHER" id="PTHR21625">
    <property type="entry name" value="NYD-SP28 PROTEIN"/>
    <property type="match status" value="1"/>
</dbReference>
<dbReference type="AlphaFoldDB" id="A0A816EGR3"/>
<proteinExistence type="predicted"/>
<evidence type="ECO:0000259" key="1">
    <source>
        <dbReference type="Pfam" id="PF14775"/>
    </source>
</evidence>
<dbReference type="EMBL" id="CAJNOH010008436">
    <property type="protein sequence ID" value="CAF1479790.1"/>
    <property type="molecule type" value="Genomic_DNA"/>
</dbReference>
<dbReference type="InterPro" id="IPR039750">
    <property type="entry name" value="DRC1/DRC2"/>
</dbReference>
<evidence type="ECO:0000313" key="3">
    <source>
        <dbReference type="EMBL" id="CAF1647687.1"/>
    </source>
</evidence>
<dbReference type="EMBL" id="CAJNOL010010120">
    <property type="protein sequence ID" value="CAF1647687.1"/>
    <property type="molecule type" value="Genomic_DNA"/>
</dbReference>
<dbReference type="GO" id="GO:0003352">
    <property type="term" value="P:regulation of cilium movement"/>
    <property type="evidence" value="ECO:0007669"/>
    <property type="project" value="TreeGrafter"/>
</dbReference>
<dbReference type="Pfam" id="PF14775">
    <property type="entry name" value="NYD-SP28_assoc"/>
    <property type="match status" value="1"/>
</dbReference>
<sequence>EYWSKYPNVVDERRERLWDAFLSGLQKYHSILNARAKLMDENSALAKQNDELRLLLSKYMQSKVNQELQIPPSQIIQLQLAEQSAGNGPGVF</sequence>
<reference evidence="3" key="1">
    <citation type="submission" date="2021-02" db="EMBL/GenBank/DDBJ databases">
        <authorList>
            <person name="Nowell W R."/>
        </authorList>
    </citation>
    <scope>NUCLEOTIDE SEQUENCE</scope>
</reference>
<evidence type="ECO:0000313" key="2">
    <source>
        <dbReference type="EMBL" id="CAF1479790.1"/>
    </source>
</evidence>